<dbReference type="InterPro" id="IPR029058">
    <property type="entry name" value="AB_hydrolase_fold"/>
</dbReference>
<dbReference type="AlphaFoldDB" id="A0AAV3QDU4"/>
<evidence type="ECO:0000313" key="3">
    <source>
        <dbReference type="EMBL" id="GAA0160805.1"/>
    </source>
</evidence>
<keyword evidence="1" id="KW-0812">Transmembrane</keyword>
<organism evidence="3 4">
    <name type="scientific">Lithospermum erythrorhizon</name>
    <name type="common">Purple gromwell</name>
    <name type="synonym">Lithospermum officinale var. erythrorhizon</name>
    <dbReference type="NCBI Taxonomy" id="34254"/>
    <lineage>
        <taxon>Eukaryota</taxon>
        <taxon>Viridiplantae</taxon>
        <taxon>Streptophyta</taxon>
        <taxon>Embryophyta</taxon>
        <taxon>Tracheophyta</taxon>
        <taxon>Spermatophyta</taxon>
        <taxon>Magnoliopsida</taxon>
        <taxon>eudicotyledons</taxon>
        <taxon>Gunneridae</taxon>
        <taxon>Pentapetalae</taxon>
        <taxon>asterids</taxon>
        <taxon>lamiids</taxon>
        <taxon>Boraginales</taxon>
        <taxon>Boraginaceae</taxon>
        <taxon>Boraginoideae</taxon>
        <taxon>Lithospermeae</taxon>
        <taxon>Lithospermum</taxon>
    </lineage>
</organism>
<evidence type="ECO:0000259" key="2">
    <source>
        <dbReference type="Pfam" id="PF00561"/>
    </source>
</evidence>
<keyword evidence="4" id="KW-1185">Reference proteome</keyword>
<protein>
    <submittedName>
        <fullName evidence="3">Serine protease</fullName>
    </submittedName>
</protein>
<dbReference type="Pfam" id="PF00561">
    <property type="entry name" value="Abhydrolase_1"/>
    <property type="match status" value="1"/>
</dbReference>
<dbReference type="Proteomes" id="UP001454036">
    <property type="component" value="Unassembled WGS sequence"/>
</dbReference>
<reference evidence="3 4" key="1">
    <citation type="submission" date="2024-01" db="EMBL/GenBank/DDBJ databases">
        <title>The complete chloroplast genome sequence of Lithospermum erythrorhizon: insights into the phylogenetic relationship among Boraginaceae species and the maternal lineages of purple gromwells.</title>
        <authorList>
            <person name="Okada T."/>
            <person name="Watanabe K."/>
        </authorList>
    </citation>
    <scope>NUCLEOTIDE SEQUENCE [LARGE SCALE GENOMIC DNA]</scope>
</reference>
<dbReference type="PANTHER" id="PTHR43689">
    <property type="entry name" value="HYDROLASE"/>
    <property type="match status" value="1"/>
</dbReference>
<accession>A0AAV3QDU4</accession>
<feature type="domain" description="AB hydrolase-1" evidence="2">
    <location>
        <begin position="164"/>
        <end position="418"/>
    </location>
</feature>
<comment type="caution">
    <text evidence="3">The sequence shown here is derived from an EMBL/GenBank/DDBJ whole genome shotgun (WGS) entry which is preliminary data.</text>
</comment>
<dbReference type="EMBL" id="BAABME010003997">
    <property type="protein sequence ID" value="GAA0160805.1"/>
    <property type="molecule type" value="Genomic_DNA"/>
</dbReference>
<gene>
    <name evidence="3" type="ORF">LIER_17274</name>
</gene>
<feature type="transmembrane region" description="Helical" evidence="1">
    <location>
        <begin position="20"/>
        <end position="43"/>
    </location>
</feature>
<dbReference type="GO" id="GO:0008233">
    <property type="term" value="F:peptidase activity"/>
    <property type="evidence" value="ECO:0007669"/>
    <property type="project" value="UniProtKB-KW"/>
</dbReference>
<dbReference type="Gene3D" id="3.40.50.1820">
    <property type="entry name" value="alpha/beta hydrolase"/>
    <property type="match status" value="1"/>
</dbReference>
<name>A0AAV3QDU4_LITER</name>
<keyword evidence="3" id="KW-0645">Protease</keyword>
<evidence type="ECO:0000313" key="4">
    <source>
        <dbReference type="Proteomes" id="UP001454036"/>
    </source>
</evidence>
<dbReference type="PANTHER" id="PTHR43689:SF14">
    <property type="entry name" value="LYSOPHOSPHOLIPASE BODYGUARD 4-RELATED"/>
    <property type="match status" value="1"/>
</dbReference>
<evidence type="ECO:0000256" key="1">
    <source>
        <dbReference type="SAM" id="Phobius"/>
    </source>
</evidence>
<dbReference type="GO" id="GO:0006508">
    <property type="term" value="P:proteolysis"/>
    <property type="evidence" value="ECO:0007669"/>
    <property type="project" value="UniProtKB-KW"/>
</dbReference>
<dbReference type="PRINTS" id="PR00111">
    <property type="entry name" value="ABHYDROLASE"/>
</dbReference>
<dbReference type="InterPro" id="IPR000073">
    <property type="entry name" value="AB_hydrolase_1"/>
</dbReference>
<keyword evidence="1" id="KW-0472">Membrane</keyword>
<dbReference type="SUPFAM" id="SSF53474">
    <property type="entry name" value="alpha/beta-Hydrolases"/>
    <property type="match status" value="1"/>
</dbReference>
<keyword evidence="1" id="KW-1133">Transmembrane helix</keyword>
<sequence>MSKFTTFLSQKWLPTMWELFISIISVIIFTFLDFLDVLMCIFYKLVDEILEGKASSCYCIGKEEGKDKKKESIEVDYENELSETLYNRKNVFRQLGLLNFLGLKRFANRSEFVGGAERRSKWSDCGCDSCGEWMNNGNDLRLHIVVNEPQKAPEDCKGTTTENVIFLHGFMASSSLFTNTIFPSLSESIKQNYKLFAVDLLGFGKSPKPQECLYTMRDHVQMIENSVIKPFQLDSFHLVAHSMGCVIALALAARYSKSVKSVTLIAPPYFPSEENASITALERLAARRIWPLLLFGSSFMSWYEHLGRCVCYILCRHHQTWERIFKLITRQRVLHHRITDITKHTHHSAWHTMHNVICGGAKLMDGYLESLTKERVKVYVIYGTKDEVVPLECYINIKKKVANAEVCVVENADHSTVILGREVDFSKDLEHAWRGM</sequence>
<keyword evidence="3" id="KW-0378">Hydrolase</keyword>
<proteinExistence type="predicted"/>